<comment type="caution">
    <text evidence="1">The sequence shown here is derived from an EMBL/GenBank/DDBJ whole genome shotgun (WGS) entry which is preliminary data.</text>
</comment>
<name>A0AAN6SYX7_9PEZI</name>
<dbReference type="PANTHER" id="PTHR40788">
    <property type="entry name" value="CLR5 DOMAIN-CONTAINING PROTEIN-RELATED"/>
    <property type="match status" value="1"/>
</dbReference>
<proteinExistence type="predicted"/>
<reference evidence="1" key="2">
    <citation type="submission" date="2023-05" db="EMBL/GenBank/DDBJ databases">
        <authorList>
            <consortium name="Lawrence Berkeley National Laboratory"/>
            <person name="Steindorff A."/>
            <person name="Hensen N."/>
            <person name="Bonometti L."/>
            <person name="Westerberg I."/>
            <person name="Brannstrom I.O."/>
            <person name="Guillou S."/>
            <person name="Cros-Aarteil S."/>
            <person name="Calhoun S."/>
            <person name="Haridas S."/>
            <person name="Kuo A."/>
            <person name="Mondo S."/>
            <person name="Pangilinan J."/>
            <person name="Riley R."/>
            <person name="Labutti K."/>
            <person name="Andreopoulos B."/>
            <person name="Lipzen A."/>
            <person name="Chen C."/>
            <person name="Yanf M."/>
            <person name="Daum C."/>
            <person name="Ng V."/>
            <person name="Clum A."/>
            <person name="Ohm R."/>
            <person name="Martin F."/>
            <person name="Silar P."/>
            <person name="Natvig D."/>
            <person name="Lalanne C."/>
            <person name="Gautier V."/>
            <person name="Ament-Velasquez S.L."/>
            <person name="Kruys A."/>
            <person name="Hutchinson M.I."/>
            <person name="Powell A.J."/>
            <person name="Barry K."/>
            <person name="Miller A.N."/>
            <person name="Grigoriev I.V."/>
            <person name="Debuchy R."/>
            <person name="Gladieux P."/>
            <person name="Thoren M.H."/>
            <person name="Johannesson H."/>
        </authorList>
    </citation>
    <scope>NUCLEOTIDE SEQUENCE</scope>
    <source>
        <strain evidence="1">CBS 757.83</strain>
    </source>
</reference>
<reference evidence="1" key="1">
    <citation type="journal article" date="2023" name="Mol. Phylogenet. Evol.">
        <title>Genome-scale phylogeny and comparative genomics of the fungal order Sordariales.</title>
        <authorList>
            <person name="Hensen N."/>
            <person name="Bonometti L."/>
            <person name="Westerberg I."/>
            <person name="Brannstrom I.O."/>
            <person name="Guillou S."/>
            <person name="Cros-Aarteil S."/>
            <person name="Calhoun S."/>
            <person name="Haridas S."/>
            <person name="Kuo A."/>
            <person name="Mondo S."/>
            <person name="Pangilinan J."/>
            <person name="Riley R."/>
            <person name="LaButti K."/>
            <person name="Andreopoulos B."/>
            <person name="Lipzen A."/>
            <person name="Chen C."/>
            <person name="Yan M."/>
            <person name="Daum C."/>
            <person name="Ng V."/>
            <person name="Clum A."/>
            <person name="Steindorff A."/>
            <person name="Ohm R.A."/>
            <person name="Martin F."/>
            <person name="Silar P."/>
            <person name="Natvig D.O."/>
            <person name="Lalanne C."/>
            <person name="Gautier V."/>
            <person name="Ament-Velasquez S.L."/>
            <person name="Kruys A."/>
            <person name="Hutchinson M.I."/>
            <person name="Powell A.J."/>
            <person name="Barry K."/>
            <person name="Miller A.N."/>
            <person name="Grigoriev I.V."/>
            <person name="Debuchy R."/>
            <person name="Gladieux P."/>
            <person name="Hiltunen Thoren M."/>
            <person name="Johannesson H."/>
        </authorList>
    </citation>
    <scope>NUCLEOTIDE SEQUENCE</scope>
    <source>
        <strain evidence="1">CBS 757.83</strain>
    </source>
</reference>
<gene>
    <name evidence="1" type="ORF">N658DRAFT_431925</name>
</gene>
<keyword evidence="2" id="KW-1185">Reference proteome</keyword>
<evidence type="ECO:0000313" key="2">
    <source>
        <dbReference type="Proteomes" id="UP001305647"/>
    </source>
</evidence>
<dbReference type="Proteomes" id="UP001305647">
    <property type="component" value="Unassembled WGS sequence"/>
</dbReference>
<protein>
    <submittedName>
        <fullName evidence="1">Uncharacterized protein</fullName>
    </submittedName>
</protein>
<accession>A0AAN6SYX7</accession>
<dbReference type="EMBL" id="MU863658">
    <property type="protein sequence ID" value="KAK4098548.1"/>
    <property type="molecule type" value="Genomic_DNA"/>
</dbReference>
<evidence type="ECO:0000313" key="1">
    <source>
        <dbReference type="EMBL" id="KAK4098548.1"/>
    </source>
</evidence>
<feature type="non-terminal residue" evidence="1">
    <location>
        <position position="1"/>
    </location>
</feature>
<organism evidence="1 2">
    <name type="scientific">Parathielavia hyrcaniae</name>
    <dbReference type="NCBI Taxonomy" id="113614"/>
    <lineage>
        <taxon>Eukaryota</taxon>
        <taxon>Fungi</taxon>
        <taxon>Dikarya</taxon>
        <taxon>Ascomycota</taxon>
        <taxon>Pezizomycotina</taxon>
        <taxon>Sordariomycetes</taxon>
        <taxon>Sordariomycetidae</taxon>
        <taxon>Sordariales</taxon>
        <taxon>Chaetomiaceae</taxon>
        <taxon>Parathielavia</taxon>
    </lineage>
</organism>
<dbReference type="AlphaFoldDB" id="A0AAN6SYX7"/>
<sequence>KVSQRAMDVVEMLFFHDSAHDHAGEMEWKGFLHFMVEIGFSAENLYGSAWNFTPAGENLLTSLTRRKIMIHGPHPVPKLPF</sequence>
<dbReference type="PANTHER" id="PTHR40788:SF2">
    <property type="entry name" value="CLR5 DOMAIN-CONTAINING PROTEIN"/>
    <property type="match status" value="1"/>
</dbReference>